<dbReference type="RefSeq" id="WP_151916498.1">
    <property type="nucleotide sequence ID" value="NZ_RQSP01000009.1"/>
</dbReference>
<dbReference type="EMBL" id="RQSP01000009">
    <property type="protein sequence ID" value="KAB5607631.1"/>
    <property type="molecule type" value="Genomic_DNA"/>
</dbReference>
<keyword evidence="2" id="KW-1185">Reference proteome</keyword>
<dbReference type="OrthoDB" id="3233849at2"/>
<dbReference type="AlphaFoldDB" id="A0A5N5RLI5"/>
<sequence length="125" mass="14465">MFNIDKVRGILARYEHIHPEDSYSLNQYWKDLSDALLEDVNGYISFLMNGCTSQELVLLSEVNDELIDATQNELLIHALKIAQARLPETTRKYQLDADLDYTISRHISDKDKAKQLLAWKPSELK</sequence>
<comment type="caution">
    <text evidence="1">The sequence shown here is derived from an EMBL/GenBank/DDBJ whole genome shotgun (WGS) entry which is preliminary data.</text>
</comment>
<evidence type="ECO:0000313" key="1">
    <source>
        <dbReference type="EMBL" id="KAB5607631.1"/>
    </source>
</evidence>
<evidence type="ECO:0000313" key="2">
    <source>
        <dbReference type="Proteomes" id="UP000326336"/>
    </source>
</evidence>
<reference evidence="1 2" key="1">
    <citation type="journal article" date="2019" name="Int. J. Syst. Evol. Microbiol.">
        <title>Bifidobacterium jacchi sp. nov., isolated from the faeces of a baby common marmoset (Callithrix jacchus).</title>
        <authorList>
            <person name="Modesto M."/>
            <person name="Watanabe K."/>
            <person name="Arita M."/>
            <person name="Satti M."/>
            <person name="Oki K."/>
            <person name="Sciavilla P."/>
            <person name="Patavino C."/>
            <person name="Camma C."/>
            <person name="Michelini S."/>
            <person name="Sgorbati B."/>
            <person name="Mattarelli P."/>
        </authorList>
    </citation>
    <scope>NUCLEOTIDE SEQUENCE [LARGE SCALE GENOMIC DNA]</scope>
    <source>
        <strain evidence="1 2">MRM 9.3</strain>
    </source>
</reference>
<gene>
    <name evidence="1" type="ORF">EHS19_03990</name>
</gene>
<name>A0A5N5RLI5_9BIFI</name>
<dbReference type="Proteomes" id="UP000326336">
    <property type="component" value="Unassembled WGS sequence"/>
</dbReference>
<organism evidence="1 2">
    <name type="scientific">Bifidobacterium jacchi</name>
    <dbReference type="NCBI Taxonomy" id="2490545"/>
    <lineage>
        <taxon>Bacteria</taxon>
        <taxon>Bacillati</taxon>
        <taxon>Actinomycetota</taxon>
        <taxon>Actinomycetes</taxon>
        <taxon>Bifidobacteriales</taxon>
        <taxon>Bifidobacteriaceae</taxon>
        <taxon>Bifidobacterium</taxon>
    </lineage>
</organism>
<protein>
    <submittedName>
        <fullName evidence="1">Uncharacterized protein</fullName>
    </submittedName>
</protein>
<proteinExistence type="predicted"/>
<accession>A0A5N5RLI5</accession>